<dbReference type="InterPro" id="IPR010723">
    <property type="entry name" value="HemN_C"/>
</dbReference>
<evidence type="ECO:0000256" key="7">
    <source>
        <dbReference type="ARBA" id="ARBA00023186"/>
    </source>
</evidence>
<evidence type="ECO:0000256" key="5">
    <source>
        <dbReference type="ARBA" id="ARBA00023004"/>
    </source>
</evidence>
<dbReference type="RefSeq" id="XP_025054955.1">
    <property type="nucleotide sequence ID" value="XM_025199170.1"/>
</dbReference>
<sequence>MTFVLMFLDCTHGFGVGFDGLQESRLLRPALKIVGVGNAEVGRETEAQRAGGLPKVTLVLVAQLGETPDLFPPPPQHTDTHGIGAQFPLRQPHSSVSSGDPASWWPYCLKRCSYCNFNKYIPRGLDEAAVRSCLAREAQTLIQLSRVQRISSVFFGGGTPSLASPLTIAAVLETISQCARLAADAEVTLEANPTSAGASRLAGFQAAGVNRLSVGIQSADNAELQLLGRDHTADEALRTLEEAKKLFPGRTSIDLIFGLPGQSVASWARGLEHLLQLCDDHVSLYQLTLERGTSLFKQVQQGTLPTPEHDVVAEMYEVSRQMLQDAGFRQYEVSNFARNGALSTHNLSYWQGGPDNGVSRPVSLPGAHGRFVPRGSGTSLREARIQTLEPDNWMREVLAWGHGTRKRVAQNPLDVLEEILALGLRTDVGITHQHWLQFAPSLSLWDAFGASEEVKELEDQGFLLLDHRGLRCSWTGLAVLDSLLPTLLNQLQQTWADRVSPT</sequence>
<gene>
    <name evidence="12" type="primary">RSAD1</name>
</gene>
<dbReference type="InterPro" id="IPR006638">
    <property type="entry name" value="Elp3/MiaA/NifB-like_rSAM"/>
</dbReference>
<evidence type="ECO:0000256" key="8">
    <source>
        <dbReference type="ARBA" id="ARBA00045130"/>
    </source>
</evidence>
<keyword evidence="2 9" id="KW-0349">Heme</keyword>
<organism evidence="11 12">
    <name type="scientific">Alligator sinensis</name>
    <name type="common">Chinese alligator</name>
    <dbReference type="NCBI Taxonomy" id="38654"/>
    <lineage>
        <taxon>Eukaryota</taxon>
        <taxon>Metazoa</taxon>
        <taxon>Chordata</taxon>
        <taxon>Craniata</taxon>
        <taxon>Vertebrata</taxon>
        <taxon>Euteleostomi</taxon>
        <taxon>Archelosauria</taxon>
        <taxon>Archosauria</taxon>
        <taxon>Crocodylia</taxon>
        <taxon>Alligatoridae</taxon>
        <taxon>Alligatorinae</taxon>
        <taxon>Alligator</taxon>
    </lineage>
</organism>
<keyword evidence="5 9" id="KW-0408">Iron</keyword>
<dbReference type="CTD" id="55316"/>
<dbReference type="PANTHER" id="PTHR13932:SF5">
    <property type="entry name" value="RADICAL S-ADENOSYL METHIONINE DOMAIN-CONTAINING PROTEIN 1, MITOCHONDRIAL"/>
    <property type="match status" value="1"/>
</dbReference>
<evidence type="ECO:0000259" key="10">
    <source>
        <dbReference type="PROSITE" id="PS51918"/>
    </source>
</evidence>
<dbReference type="InterPro" id="IPR007197">
    <property type="entry name" value="rSAM"/>
</dbReference>
<dbReference type="CDD" id="cd01335">
    <property type="entry name" value="Radical_SAM"/>
    <property type="match status" value="1"/>
</dbReference>
<dbReference type="InterPro" id="IPR013785">
    <property type="entry name" value="Aldolase_TIM"/>
</dbReference>
<evidence type="ECO:0000256" key="3">
    <source>
        <dbReference type="ARBA" id="ARBA00022691"/>
    </source>
</evidence>
<keyword evidence="4 9" id="KW-0479">Metal-binding</keyword>
<dbReference type="GO" id="GO:0004109">
    <property type="term" value="F:coproporphyrinogen oxidase activity"/>
    <property type="evidence" value="ECO:0007669"/>
    <property type="project" value="InterPro"/>
</dbReference>
<dbReference type="Pfam" id="PF04055">
    <property type="entry name" value="Radical_SAM"/>
    <property type="match status" value="1"/>
</dbReference>
<dbReference type="STRING" id="38654.A0A3Q0G930"/>
<dbReference type="SFLD" id="SFLDS00029">
    <property type="entry name" value="Radical_SAM"/>
    <property type="match status" value="1"/>
</dbReference>
<comment type="function">
    <text evidence="8 9">May be a heme chaperone, appears to bind heme. Homologous bacterial proteins do not have oxygen-independent coproporphyrinogen-III oxidase activity. Binds 1 [4Fe-4S] cluster. The cluster is coordinated with 3 cysteines and an exchangeable S-adenosyl-L-methionine.</text>
</comment>
<keyword evidence="7 9" id="KW-0143">Chaperone</keyword>
<comment type="similarity">
    <text evidence="1">Belongs to the anaerobic coproporphyrinogen-III oxidase family. HemW subfamily.</text>
</comment>
<protein>
    <recommendedName>
        <fullName evidence="9">Radical S-adenosyl methionine domain-containing protein</fullName>
    </recommendedName>
</protein>
<dbReference type="GO" id="GO:0051539">
    <property type="term" value="F:4 iron, 4 sulfur cluster binding"/>
    <property type="evidence" value="ECO:0007669"/>
    <property type="project" value="UniProtKB-UniRule"/>
</dbReference>
<dbReference type="InterPro" id="IPR004559">
    <property type="entry name" value="HemW-like"/>
</dbReference>
<keyword evidence="9" id="KW-0004">4Fe-4S</keyword>
<proteinExistence type="inferred from homology"/>
<dbReference type="AlphaFoldDB" id="A0A3Q0G930"/>
<name>A0A3Q0G930_ALLSI</name>
<evidence type="ECO:0000256" key="4">
    <source>
        <dbReference type="ARBA" id="ARBA00022723"/>
    </source>
</evidence>
<dbReference type="GeneID" id="102381544"/>
<dbReference type="Proteomes" id="UP000189705">
    <property type="component" value="Unplaced"/>
</dbReference>
<feature type="domain" description="Radical SAM core" evidence="10">
    <location>
        <begin position="88"/>
        <end position="329"/>
    </location>
</feature>
<keyword evidence="3 9" id="KW-0949">S-adenosyl-L-methionine</keyword>
<evidence type="ECO:0000256" key="2">
    <source>
        <dbReference type="ARBA" id="ARBA00022617"/>
    </source>
</evidence>
<dbReference type="PANTHER" id="PTHR13932">
    <property type="entry name" value="COPROPORPHYRINIGEN III OXIDASE"/>
    <property type="match status" value="1"/>
</dbReference>
<dbReference type="GO" id="GO:0006779">
    <property type="term" value="P:porphyrin-containing compound biosynthetic process"/>
    <property type="evidence" value="ECO:0007669"/>
    <property type="project" value="InterPro"/>
</dbReference>
<dbReference type="SFLD" id="SFLDF00288">
    <property type="entry name" value="HemN-like__clustered_with_nucl"/>
    <property type="match status" value="1"/>
</dbReference>
<evidence type="ECO:0000256" key="9">
    <source>
        <dbReference type="RuleBase" id="RU364116"/>
    </source>
</evidence>
<dbReference type="Pfam" id="PF06969">
    <property type="entry name" value="HemN_C"/>
    <property type="match status" value="1"/>
</dbReference>
<dbReference type="SFLD" id="SFLDF00562">
    <property type="entry name" value="HemN-like__clustered_with_heat"/>
    <property type="match status" value="1"/>
</dbReference>
<comment type="subcellular location">
    <subcellularLocation>
        <location evidence="9">Mitochondrion</location>
    </subcellularLocation>
</comment>
<dbReference type="SFLD" id="SFLDG01065">
    <property type="entry name" value="anaerobic_coproporphyrinogen-I"/>
    <property type="match status" value="1"/>
</dbReference>
<reference evidence="12" key="1">
    <citation type="submission" date="2025-08" db="UniProtKB">
        <authorList>
            <consortium name="RefSeq"/>
        </authorList>
    </citation>
    <scope>IDENTIFICATION</scope>
</reference>
<accession>A0A3Q0G930</accession>
<dbReference type="InterPro" id="IPR034505">
    <property type="entry name" value="Coproporphyrinogen-III_oxidase"/>
</dbReference>
<dbReference type="PROSITE" id="PS51918">
    <property type="entry name" value="RADICAL_SAM"/>
    <property type="match status" value="1"/>
</dbReference>
<dbReference type="SUPFAM" id="SSF102114">
    <property type="entry name" value="Radical SAM enzymes"/>
    <property type="match status" value="1"/>
</dbReference>
<dbReference type="GO" id="GO:0046872">
    <property type="term" value="F:metal ion binding"/>
    <property type="evidence" value="ECO:0007669"/>
    <property type="project" value="UniProtKB-UniRule"/>
</dbReference>
<dbReference type="KEGG" id="asn:102381544"/>
<dbReference type="InParanoid" id="A0A3Q0G930"/>
<evidence type="ECO:0000313" key="11">
    <source>
        <dbReference type="Proteomes" id="UP000189705"/>
    </source>
</evidence>
<keyword evidence="6 9" id="KW-0411">Iron-sulfur</keyword>
<evidence type="ECO:0000256" key="1">
    <source>
        <dbReference type="ARBA" id="ARBA00006100"/>
    </source>
</evidence>
<dbReference type="NCBIfam" id="TIGR00539">
    <property type="entry name" value="hemN_rel"/>
    <property type="match status" value="1"/>
</dbReference>
<evidence type="ECO:0000256" key="6">
    <source>
        <dbReference type="ARBA" id="ARBA00023014"/>
    </source>
</evidence>
<keyword evidence="9" id="KW-0496">Mitochondrion</keyword>
<dbReference type="SMART" id="SM00729">
    <property type="entry name" value="Elp3"/>
    <property type="match status" value="1"/>
</dbReference>
<dbReference type="Gene3D" id="3.20.20.70">
    <property type="entry name" value="Aldolase class I"/>
    <property type="match status" value="1"/>
</dbReference>
<keyword evidence="11" id="KW-1185">Reference proteome</keyword>
<evidence type="ECO:0000313" key="12">
    <source>
        <dbReference type="RefSeq" id="XP_025054955.1"/>
    </source>
</evidence>
<dbReference type="SFLD" id="SFLDG01082">
    <property type="entry name" value="B12-binding_domain_containing"/>
    <property type="match status" value="1"/>
</dbReference>
<dbReference type="GO" id="GO:0005739">
    <property type="term" value="C:mitochondrion"/>
    <property type="evidence" value="ECO:0007669"/>
    <property type="project" value="UniProtKB-SubCell"/>
</dbReference>
<dbReference type="InterPro" id="IPR058240">
    <property type="entry name" value="rSAM_sf"/>
</dbReference>
<keyword evidence="9" id="KW-0809">Transit peptide</keyword>